<keyword evidence="3" id="KW-1185">Reference proteome</keyword>
<dbReference type="InterPro" id="IPR006674">
    <property type="entry name" value="HD_domain"/>
</dbReference>
<dbReference type="Pfam" id="PF01966">
    <property type="entry name" value="HD"/>
    <property type="match status" value="1"/>
</dbReference>
<dbReference type="EMBL" id="WUPT01000002">
    <property type="protein sequence ID" value="MXQ08337.1"/>
    <property type="molecule type" value="Genomic_DNA"/>
</dbReference>
<evidence type="ECO:0000313" key="3">
    <source>
        <dbReference type="Proteomes" id="UP000480350"/>
    </source>
</evidence>
<dbReference type="SMART" id="SM00471">
    <property type="entry name" value="HDc"/>
    <property type="match status" value="1"/>
</dbReference>
<dbReference type="SUPFAM" id="SSF109604">
    <property type="entry name" value="HD-domain/PDEase-like"/>
    <property type="match status" value="1"/>
</dbReference>
<dbReference type="RefSeq" id="WP_160764268.1">
    <property type="nucleotide sequence ID" value="NZ_WUPT01000002.1"/>
</dbReference>
<feature type="domain" description="HD" evidence="1">
    <location>
        <begin position="30"/>
        <end position="135"/>
    </location>
</feature>
<evidence type="ECO:0000313" key="2">
    <source>
        <dbReference type="EMBL" id="MXQ08337.1"/>
    </source>
</evidence>
<dbReference type="Proteomes" id="UP000480350">
    <property type="component" value="Unassembled WGS sequence"/>
</dbReference>
<dbReference type="InterPro" id="IPR003607">
    <property type="entry name" value="HD/PDEase_dom"/>
</dbReference>
<reference evidence="2 3" key="2">
    <citation type="submission" date="2020-03" db="EMBL/GenBank/DDBJ databases">
        <title>Kangsaoukella pontilimi gen. nov., sp. nov., a new member of the family Rhodobacteraceae isolated from a tidal mudflat.</title>
        <authorList>
            <person name="Kim I.S."/>
        </authorList>
    </citation>
    <scope>NUCLEOTIDE SEQUENCE [LARGE SCALE GENOMIC DNA]</scope>
    <source>
        <strain evidence="2 3">GH1-50</strain>
    </source>
</reference>
<protein>
    <submittedName>
        <fullName evidence="2">HD domain-containing protein</fullName>
    </submittedName>
</protein>
<organism evidence="2 3">
    <name type="scientific">Kangsaoukella pontilimi</name>
    <dbReference type="NCBI Taxonomy" id="2691042"/>
    <lineage>
        <taxon>Bacteria</taxon>
        <taxon>Pseudomonadati</taxon>
        <taxon>Pseudomonadota</taxon>
        <taxon>Alphaproteobacteria</taxon>
        <taxon>Rhodobacterales</taxon>
        <taxon>Paracoccaceae</taxon>
        <taxon>Kangsaoukella</taxon>
    </lineage>
</organism>
<evidence type="ECO:0000259" key="1">
    <source>
        <dbReference type="PROSITE" id="PS51831"/>
    </source>
</evidence>
<accession>A0A7C9MRI2</accession>
<name>A0A7C9MRI2_9RHOB</name>
<gene>
    <name evidence="2" type="ORF">GQ651_10820</name>
</gene>
<proteinExistence type="predicted"/>
<dbReference type="PANTHER" id="PTHR33594:SF1">
    <property type="entry name" value="HD_PDEASE DOMAIN-CONTAINING PROTEIN"/>
    <property type="match status" value="1"/>
</dbReference>
<dbReference type="PROSITE" id="PS51831">
    <property type="entry name" value="HD"/>
    <property type="match status" value="1"/>
</dbReference>
<dbReference type="PANTHER" id="PTHR33594">
    <property type="entry name" value="SUPERFAMILY HYDROLASE, PUTATIVE (AFU_ORTHOLOGUE AFUA_1G03035)-RELATED"/>
    <property type="match status" value="1"/>
</dbReference>
<dbReference type="Gene3D" id="1.10.3210.50">
    <property type="match status" value="1"/>
</dbReference>
<reference evidence="2 3" key="1">
    <citation type="submission" date="2019-12" db="EMBL/GenBank/DDBJ databases">
        <authorList>
            <person name="Lee S.D."/>
        </authorList>
    </citation>
    <scope>NUCLEOTIDE SEQUENCE [LARGE SCALE GENOMIC DNA]</scope>
    <source>
        <strain evidence="2 3">GH1-50</strain>
    </source>
</reference>
<sequence length="218" mass="23350">MVLSDRFPAAFGDLAERLLTHLPEGDAAHDRGHVLRVWSLCRTIAEGEGRMPDRALLAAALLHDLVALPKDHPDRKRASTLSAEAARPILAAEGLSGSEINEASHAIAAHSYSAGIEPLTDAARILRDADRIEALGAIGIARTFAVSGSLGRPLWDAGDPFAAARPLDDGAFGLDHFEVKLLGLADAMLTETGRRIARARTEVMRGFLDDLRAELEPK</sequence>
<dbReference type="AlphaFoldDB" id="A0A7C9MRI2"/>
<comment type="caution">
    <text evidence="2">The sequence shown here is derived from an EMBL/GenBank/DDBJ whole genome shotgun (WGS) entry which is preliminary data.</text>
</comment>